<dbReference type="GO" id="GO:0007288">
    <property type="term" value="P:sperm axoneme assembly"/>
    <property type="evidence" value="ECO:0007669"/>
    <property type="project" value="TreeGrafter"/>
</dbReference>
<evidence type="ECO:0000256" key="2">
    <source>
        <dbReference type="ARBA" id="ARBA00010841"/>
    </source>
</evidence>
<protein>
    <recommendedName>
        <fullName evidence="3">Cilia- and flagella-associated protein 157</fullName>
    </recommendedName>
</protein>
<proteinExistence type="inferred from homology"/>
<evidence type="ECO:0000256" key="8">
    <source>
        <dbReference type="SAM" id="MobiDB-lite"/>
    </source>
</evidence>
<sequence length="501" mass="57039">MPPKKKGKKKGGGSAKSAAASRGAEPLSELSRERFLIQIRDLEGQLARYQRRWDELQVKEATFQSQLEQVSGDKKEIVAFLKRTLDQRVDEITDLGEKLTELQQSKDAEKEAFEAQLAHVRHEFQETKDHLSAENMLLAGKLAALEEFRVQKEELSAQFAALEEKLKKQEEDHKQLIYNLERKAVVDKDRLKKETVQRVNMVAAEFRKVSSNQMAETTKRTIRENVSICAQLAKMSEKSMELIQENDHLKDVQTQQRRQIELLEHNEKELVKTNLSNQKVIRMLTDKCQHMETLMEDALQNEQELKRLEKGFKILQGENKSLRERVIDLEREVAKHVSEGESISAELQQEHNKMETVERILGQAAAALKDVLLEKPSDVENKESDVMFDVRRNEMLQKLLALLSSAAELGLGPRLQEFLTEEKNFFEHKVSSKGDRFTLSPVVKDSSAISHYRIGDLGLVPRPDPSAAHLSKISILSRTTQLGPLRGSASGRKVQQLPALG</sequence>
<dbReference type="GO" id="GO:0008017">
    <property type="term" value="F:microtubule binding"/>
    <property type="evidence" value="ECO:0007669"/>
    <property type="project" value="TreeGrafter"/>
</dbReference>
<accession>A0AAV7Q0J4</accession>
<keyword evidence="6" id="KW-0966">Cell projection</keyword>
<dbReference type="InterPro" id="IPR038844">
    <property type="entry name" value="CFAP157"/>
</dbReference>
<evidence type="ECO:0000313" key="9">
    <source>
        <dbReference type="EMBL" id="KAJ1133694.1"/>
    </source>
</evidence>
<name>A0AAV7Q0J4_PLEWA</name>
<keyword evidence="10" id="KW-1185">Reference proteome</keyword>
<evidence type="ECO:0000256" key="1">
    <source>
        <dbReference type="ARBA" id="ARBA00004138"/>
    </source>
</evidence>
<feature type="compositionally biased region" description="Low complexity" evidence="8">
    <location>
        <begin position="15"/>
        <end position="24"/>
    </location>
</feature>
<evidence type="ECO:0000256" key="6">
    <source>
        <dbReference type="ARBA" id="ARBA00023273"/>
    </source>
</evidence>
<feature type="coiled-coil region" evidence="7">
    <location>
        <begin position="32"/>
        <end position="59"/>
    </location>
</feature>
<evidence type="ECO:0000256" key="7">
    <source>
        <dbReference type="SAM" id="Coils"/>
    </source>
</evidence>
<dbReference type="PANTHER" id="PTHR31954:SF1">
    <property type="entry name" value="CILIA- AND FLAGELLA-ASSOCIATED PROTEIN 157"/>
    <property type="match status" value="1"/>
</dbReference>
<dbReference type="GO" id="GO:0036064">
    <property type="term" value="C:ciliary basal body"/>
    <property type="evidence" value="ECO:0007669"/>
    <property type="project" value="TreeGrafter"/>
</dbReference>
<feature type="compositionally biased region" description="Basic residues" evidence="8">
    <location>
        <begin position="1"/>
        <end position="11"/>
    </location>
</feature>
<feature type="coiled-coil region" evidence="7">
    <location>
        <begin position="281"/>
        <end position="339"/>
    </location>
</feature>
<comment type="subcellular location">
    <subcellularLocation>
        <location evidence="1">Cell projection</location>
        <location evidence="1">Cilium</location>
    </subcellularLocation>
</comment>
<dbReference type="PANTHER" id="PTHR31954">
    <property type="entry name" value="CILIA- AND FLAGELLA-ASSOCIATED PROTEIN 157"/>
    <property type="match status" value="1"/>
</dbReference>
<reference evidence="9" key="1">
    <citation type="journal article" date="2022" name="bioRxiv">
        <title>Sequencing and chromosome-scale assembly of the giantPleurodeles waltlgenome.</title>
        <authorList>
            <person name="Brown T."/>
            <person name="Elewa A."/>
            <person name="Iarovenko S."/>
            <person name="Subramanian E."/>
            <person name="Araus A.J."/>
            <person name="Petzold A."/>
            <person name="Susuki M."/>
            <person name="Suzuki K.-i.T."/>
            <person name="Hayashi T."/>
            <person name="Toyoda A."/>
            <person name="Oliveira C."/>
            <person name="Osipova E."/>
            <person name="Leigh N.D."/>
            <person name="Simon A."/>
            <person name="Yun M.H."/>
        </authorList>
    </citation>
    <scope>NUCLEOTIDE SEQUENCE</scope>
    <source>
        <strain evidence="9">20211129_DDA</strain>
        <tissue evidence="9">Liver</tissue>
    </source>
</reference>
<gene>
    <name evidence="9" type="ORF">NDU88_000172</name>
</gene>
<evidence type="ECO:0000313" key="10">
    <source>
        <dbReference type="Proteomes" id="UP001066276"/>
    </source>
</evidence>
<comment type="caution">
    <text evidence="9">The sequence shown here is derived from an EMBL/GenBank/DDBJ whole genome shotgun (WGS) entry which is preliminary data.</text>
</comment>
<keyword evidence="5" id="KW-0969">Cilium</keyword>
<feature type="region of interest" description="Disordered" evidence="8">
    <location>
        <begin position="1"/>
        <end position="28"/>
    </location>
</feature>
<dbReference type="Proteomes" id="UP001066276">
    <property type="component" value="Chromosome 6"/>
</dbReference>
<dbReference type="AlphaFoldDB" id="A0AAV7Q0J4"/>
<evidence type="ECO:0000256" key="5">
    <source>
        <dbReference type="ARBA" id="ARBA00023069"/>
    </source>
</evidence>
<comment type="similarity">
    <text evidence="2">Belongs to the CFAP157 family.</text>
</comment>
<evidence type="ECO:0000256" key="4">
    <source>
        <dbReference type="ARBA" id="ARBA00023054"/>
    </source>
</evidence>
<organism evidence="9 10">
    <name type="scientific">Pleurodeles waltl</name>
    <name type="common">Iberian ribbed newt</name>
    <dbReference type="NCBI Taxonomy" id="8319"/>
    <lineage>
        <taxon>Eukaryota</taxon>
        <taxon>Metazoa</taxon>
        <taxon>Chordata</taxon>
        <taxon>Craniata</taxon>
        <taxon>Vertebrata</taxon>
        <taxon>Euteleostomi</taxon>
        <taxon>Amphibia</taxon>
        <taxon>Batrachia</taxon>
        <taxon>Caudata</taxon>
        <taxon>Salamandroidea</taxon>
        <taxon>Salamandridae</taxon>
        <taxon>Pleurodelinae</taxon>
        <taxon>Pleurodeles</taxon>
    </lineage>
</organism>
<feature type="coiled-coil region" evidence="7">
    <location>
        <begin position="145"/>
        <end position="183"/>
    </location>
</feature>
<dbReference type="EMBL" id="JANPWB010000010">
    <property type="protein sequence ID" value="KAJ1133694.1"/>
    <property type="molecule type" value="Genomic_DNA"/>
</dbReference>
<keyword evidence="4 7" id="KW-0175">Coiled coil</keyword>
<evidence type="ECO:0000256" key="3">
    <source>
        <dbReference type="ARBA" id="ARBA00014087"/>
    </source>
</evidence>